<feature type="domain" description="WLGC" evidence="2">
    <location>
        <begin position="629"/>
        <end position="694"/>
    </location>
</feature>
<keyword evidence="1" id="KW-1133">Transmembrane helix</keyword>
<dbReference type="InterPro" id="IPR058256">
    <property type="entry name" value="WLGC"/>
</dbReference>
<evidence type="ECO:0000313" key="4">
    <source>
        <dbReference type="Proteomes" id="UP000694044"/>
    </source>
</evidence>
<comment type="caution">
    <text evidence="3">The sequence shown here is derived from an EMBL/GenBank/DDBJ whole genome shotgun (WGS) entry which is preliminary data.</text>
</comment>
<sequence length="696" mass="78654">MEGQRLSIGRLHLEADIKLTQVAPADPAIKRHDSAAKRTLRDSRYQKLSFLQAFGALGIPIVLILVLCLAWTPWLVFVSLAPNQAANWLMNTGTYDNGQFWLIIDPDPKLTRAGAAGLVFVALCYLFVSLKMLFWREKDFTPAMVGWLEARLLNSWNVSRLDSRTWSVVLGQRYRRVHSTWKELTSFNGKKRKVWNVYTKSVDLTMQMIVLLRMLKHGSPVELVYGYAFFVATNSLSCAINILSDRFSVLTEILIDSIFDLSAAVLFPIATLLFSYHTFEFDREVYLTYLVKLGPGSFEHIARLFADQSEIALFRLSFDSLRFSSPLDLVVRIAMNLGFCYRIRRMMERGRSGCGSPIGITLRGGLLRISRAPKAYEEWAYPPDAYNSLKETSVSGKLESIQIINRQLLEFPEELHSCRNLKTIQLLYSSTQNVPDWVGKFSHLETLHIEGKLGSLNLQDLPDTLFNHMPNLAMIHLGVHESLERIPPLTGVPHLQSLSLAWMFKLHQLPSFDHIPDLRRLVIAVLPFLEWMPDMSPLQNLVDFTVMPGIMCCNGFVGGCDLTNYFCSGNPMFGMPPASCLVNNTNPSLPVTPYLGSTRTQAAFETFAPNVCNKWAPGAFYIDNTPTQEKIEMCDGKPFRECVLPGNVTGICYNMRFQVLSCINDDSRIALRRYQIEKGVGPSCDPVEEKWLGCGE</sequence>
<dbReference type="AlphaFoldDB" id="A0A8T1VAQ8"/>
<gene>
    <name evidence="3" type="primary">HSPE1_7</name>
    <name evidence="3" type="ORF">PHYPSEUDO_010221</name>
</gene>
<keyword evidence="1" id="KW-0812">Transmembrane</keyword>
<dbReference type="Proteomes" id="UP000694044">
    <property type="component" value="Unassembled WGS sequence"/>
</dbReference>
<feature type="transmembrane region" description="Helical" evidence="1">
    <location>
        <begin position="224"/>
        <end position="243"/>
    </location>
</feature>
<keyword evidence="4" id="KW-1185">Reference proteome</keyword>
<dbReference type="EMBL" id="JAGDFM010000430">
    <property type="protein sequence ID" value="KAG7378362.1"/>
    <property type="molecule type" value="Genomic_DNA"/>
</dbReference>
<evidence type="ECO:0000256" key="1">
    <source>
        <dbReference type="SAM" id="Phobius"/>
    </source>
</evidence>
<evidence type="ECO:0000259" key="2">
    <source>
        <dbReference type="Pfam" id="PF26605"/>
    </source>
</evidence>
<proteinExistence type="predicted"/>
<evidence type="ECO:0000313" key="3">
    <source>
        <dbReference type="EMBL" id="KAG7378362.1"/>
    </source>
</evidence>
<organism evidence="3 4">
    <name type="scientific">Phytophthora pseudosyringae</name>
    <dbReference type="NCBI Taxonomy" id="221518"/>
    <lineage>
        <taxon>Eukaryota</taxon>
        <taxon>Sar</taxon>
        <taxon>Stramenopiles</taxon>
        <taxon>Oomycota</taxon>
        <taxon>Peronosporomycetes</taxon>
        <taxon>Peronosporales</taxon>
        <taxon>Peronosporaceae</taxon>
        <taxon>Phytophthora</taxon>
    </lineage>
</organism>
<accession>A0A8T1VAQ8</accession>
<dbReference type="OrthoDB" id="118477at2759"/>
<protein>
    <submittedName>
        <fullName evidence="3">10 kDa heat shock protein</fullName>
    </submittedName>
</protein>
<keyword evidence="1" id="KW-0472">Membrane</keyword>
<dbReference type="Pfam" id="PF26605">
    <property type="entry name" value="WLGC"/>
    <property type="match status" value="1"/>
</dbReference>
<reference evidence="3" key="1">
    <citation type="submission" date="2021-02" db="EMBL/GenBank/DDBJ databases">
        <authorList>
            <person name="Palmer J.M."/>
        </authorList>
    </citation>
    <scope>NUCLEOTIDE SEQUENCE</scope>
    <source>
        <strain evidence="3">SCRP734</strain>
    </source>
</reference>
<name>A0A8T1VAQ8_9STRA</name>
<keyword evidence="3" id="KW-0346">Stress response</keyword>
<feature type="transmembrane region" description="Helical" evidence="1">
    <location>
        <begin position="48"/>
        <end position="72"/>
    </location>
</feature>
<feature type="transmembrane region" description="Helical" evidence="1">
    <location>
        <begin position="115"/>
        <end position="134"/>
    </location>
</feature>